<evidence type="ECO:0000313" key="3">
    <source>
        <dbReference type="Proteomes" id="UP001153620"/>
    </source>
</evidence>
<reference evidence="2" key="1">
    <citation type="submission" date="2022-01" db="EMBL/GenBank/DDBJ databases">
        <authorList>
            <person name="King R."/>
        </authorList>
    </citation>
    <scope>NUCLEOTIDE SEQUENCE</scope>
</reference>
<keyword evidence="3" id="KW-1185">Reference proteome</keyword>
<name>A0A9N9S5X0_9DIPT</name>
<protein>
    <submittedName>
        <fullName evidence="2">Uncharacterized protein</fullName>
    </submittedName>
</protein>
<evidence type="ECO:0000313" key="2">
    <source>
        <dbReference type="EMBL" id="CAG9811913.1"/>
    </source>
</evidence>
<dbReference type="AlphaFoldDB" id="A0A9N9S5X0"/>
<keyword evidence="1" id="KW-0732">Signal</keyword>
<sequence length="129" mass="14032">MKFIFVVAAIFIIGTYAGSPSYNPLPFPITSPLSCGEIEILVNQLSEAAREALKSQVLQRPRLLDLGNLLNGNLLGSVLSGILSGLNILNLDKVLLSNILSPTIVLPKSDIDTEFDPTWNCLVNFFESE</sequence>
<proteinExistence type="predicted"/>
<feature type="chain" id="PRO_5040299085" evidence="1">
    <location>
        <begin position="18"/>
        <end position="129"/>
    </location>
</feature>
<evidence type="ECO:0000256" key="1">
    <source>
        <dbReference type="SAM" id="SignalP"/>
    </source>
</evidence>
<accession>A0A9N9S5X0</accession>
<reference evidence="2" key="2">
    <citation type="submission" date="2022-10" db="EMBL/GenBank/DDBJ databases">
        <authorList>
            <consortium name="ENA_rothamsted_submissions"/>
            <consortium name="culmorum"/>
            <person name="King R."/>
        </authorList>
    </citation>
    <scope>NUCLEOTIDE SEQUENCE</scope>
</reference>
<feature type="signal peptide" evidence="1">
    <location>
        <begin position="1"/>
        <end position="17"/>
    </location>
</feature>
<dbReference type="Proteomes" id="UP001153620">
    <property type="component" value="Chromosome 4"/>
</dbReference>
<dbReference type="EMBL" id="OU895880">
    <property type="protein sequence ID" value="CAG9811913.1"/>
    <property type="molecule type" value="Genomic_DNA"/>
</dbReference>
<gene>
    <name evidence="2" type="ORF">CHIRRI_LOCUS14720</name>
</gene>
<organism evidence="2 3">
    <name type="scientific">Chironomus riparius</name>
    <dbReference type="NCBI Taxonomy" id="315576"/>
    <lineage>
        <taxon>Eukaryota</taxon>
        <taxon>Metazoa</taxon>
        <taxon>Ecdysozoa</taxon>
        <taxon>Arthropoda</taxon>
        <taxon>Hexapoda</taxon>
        <taxon>Insecta</taxon>
        <taxon>Pterygota</taxon>
        <taxon>Neoptera</taxon>
        <taxon>Endopterygota</taxon>
        <taxon>Diptera</taxon>
        <taxon>Nematocera</taxon>
        <taxon>Chironomoidea</taxon>
        <taxon>Chironomidae</taxon>
        <taxon>Chironominae</taxon>
        <taxon>Chironomus</taxon>
    </lineage>
</organism>